<gene>
    <name evidence="2" type="ORF">MAR_037936</name>
</gene>
<evidence type="ECO:0000259" key="1">
    <source>
        <dbReference type="Pfam" id="PF23070"/>
    </source>
</evidence>
<evidence type="ECO:0000313" key="2">
    <source>
        <dbReference type="EMBL" id="WAR24267.1"/>
    </source>
</evidence>
<evidence type="ECO:0000313" key="3">
    <source>
        <dbReference type="Proteomes" id="UP001164746"/>
    </source>
</evidence>
<reference evidence="2" key="1">
    <citation type="submission" date="2022-11" db="EMBL/GenBank/DDBJ databases">
        <title>Centuries of genome instability and evolution in soft-shell clam transmissible cancer (bioRxiv).</title>
        <authorList>
            <person name="Hart S.F.M."/>
            <person name="Yonemitsu M.A."/>
            <person name="Giersch R.M."/>
            <person name="Beal B.F."/>
            <person name="Arriagada G."/>
            <person name="Davis B.W."/>
            <person name="Ostrander E.A."/>
            <person name="Goff S.P."/>
            <person name="Metzger M.J."/>
        </authorList>
    </citation>
    <scope>NUCLEOTIDE SEQUENCE</scope>
    <source>
        <strain evidence="2">MELC-2E11</strain>
        <tissue evidence="2">Siphon/mantle</tissue>
    </source>
</reference>
<dbReference type="Pfam" id="PF23070">
    <property type="entry name" value="DUF7043"/>
    <property type="match status" value="1"/>
</dbReference>
<proteinExistence type="predicted"/>
<organism evidence="2 3">
    <name type="scientific">Mya arenaria</name>
    <name type="common">Soft-shell clam</name>
    <dbReference type="NCBI Taxonomy" id="6604"/>
    <lineage>
        <taxon>Eukaryota</taxon>
        <taxon>Metazoa</taxon>
        <taxon>Spiralia</taxon>
        <taxon>Lophotrochozoa</taxon>
        <taxon>Mollusca</taxon>
        <taxon>Bivalvia</taxon>
        <taxon>Autobranchia</taxon>
        <taxon>Heteroconchia</taxon>
        <taxon>Euheterodonta</taxon>
        <taxon>Imparidentia</taxon>
        <taxon>Neoheterodontei</taxon>
        <taxon>Myida</taxon>
        <taxon>Myoidea</taxon>
        <taxon>Myidae</taxon>
        <taxon>Mya</taxon>
    </lineage>
</organism>
<name>A0ABY7FTB7_MYAAR</name>
<protein>
    <recommendedName>
        <fullName evidence="1">DUF7043 domain-containing protein</fullName>
    </recommendedName>
</protein>
<feature type="domain" description="DUF7043" evidence="1">
    <location>
        <begin position="65"/>
        <end position="194"/>
    </location>
</feature>
<dbReference type="InterPro" id="IPR055471">
    <property type="entry name" value="DUF7043"/>
</dbReference>
<sequence>MLLPLYKCYSPCINVTPPVFQMHSFYGTHGDMSMSADSTCQGLQSPTLGVISMKFTKDMNQPRGSCRFPDVLVNRNKWRDLSGKWILEVEAGLQVLRLKDRLSSDKVHYEDGPFGIDTSLTKLVIKCVENTYQAQTKIADVLQTDYVTYVTDDDCESGYQCVRLIKRDENILEMYLGDRLNGTSTSCSENNFDEATKHLLIPDANDAGQCSITRKGIYNYQDKASMCTGTVDIGCSTPNRITIETRCSDPHQLSARHTEKVEILHCLHSWTTGARTFIIIQNEGQTAKCLTFIDTEIGVELQSDDSCQSDRWTVTNQYLNYVLYTPPESCEGSEIQADQDTINSRTEVEKHSDTISGTCHFSCFLPTIFTSFVLFLLSRVR</sequence>
<dbReference type="Proteomes" id="UP001164746">
    <property type="component" value="Chromosome 13"/>
</dbReference>
<dbReference type="PANTHER" id="PTHR22255">
    <property type="entry name" value="LP06548P"/>
    <property type="match status" value="1"/>
</dbReference>
<dbReference type="PANTHER" id="PTHR22255:SF9">
    <property type="entry name" value="LP06548P"/>
    <property type="match status" value="1"/>
</dbReference>
<dbReference type="EMBL" id="CP111024">
    <property type="protein sequence ID" value="WAR24267.1"/>
    <property type="molecule type" value="Genomic_DNA"/>
</dbReference>
<keyword evidence="3" id="KW-1185">Reference proteome</keyword>
<accession>A0ABY7FTB7</accession>